<sequence length="89" mass="10177">MAGRCVVKAKAYLGLVETSGKNATVMVFKEAFMGEEMFDVKLRDILKDSNKVIDRIVKKIKGGMKQFIIHVNLLTYVRNLLEEDDQRPM</sequence>
<accession>A0A7J8REV0</accession>
<reference evidence="1 2" key="1">
    <citation type="journal article" date="2019" name="Genome Biol. Evol.">
        <title>Insights into the evolution of the New World diploid cottons (Gossypium, subgenus Houzingenia) based on genome sequencing.</title>
        <authorList>
            <person name="Grover C.E."/>
            <person name="Arick M.A. 2nd"/>
            <person name="Thrash A."/>
            <person name="Conover J.L."/>
            <person name="Sanders W.S."/>
            <person name="Peterson D.G."/>
            <person name="Frelichowski J.E."/>
            <person name="Scheffler J.A."/>
            <person name="Scheffler B.E."/>
            <person name="Wendel J.F."/>
        </authorList>
    </citation>
    <scope>NUCLEOTIDE SEQUENCE [LARGE SCALE GENOMIC DNA]</scope>
    <source>
        <strain evidence="1">27</strain>
        <tissue evidence="1">Leaf</tissue>
    </source>
</reference>
<evidence type="ECO:0000313" key="1">
    <source>
        <dbReference type="EMBL" id="MBA0612113.1"/>
    </source>
</evidence>
<protein>
    <submittedName>
        <fullName evidence="1">Uncharacterized protein</fullName>
    </submittedName>
</protein>
<keyword evidence="2" id="KW-1185">Reference proteome</keyword>
<dbReference type="EMBL" id="JABFAC010000004">
    <property type="protein sequence ID" value="MBA0612113.1"/>
    <property type="molecule type" value="Genomic_DNA"/>
</dbReference>
<dbReference type="AlphaFoldDB" id="A0A7J8REV0"/>
<evidence type="ECO:0000313" key="2">
    <source>
        <dbReference type="Proteomes" id="UP000593561"/>
    </source>
</evidence>
<organism evidence="1 2">
    <name type="scientific">Gossypium davidsonii</name>
    <name type="common">Davidson's cotton</name>
    <name type="synonym">Gossypium klotzschianum subsp. davidsonii</name>
    <dbReference type="NCBI Taxonomy" id="34287"/>
    <lineage>
        <taxon>Eukaryota</taxon>
        <taxon>Viridiplantae</taxon>
        <taxon>Streptophyta</taxon>
        <taxon>Embryophyta</taxon>
        <taxon>Tracheophyta</taxon>
        <taxon>Spermatophyta</taxon>
        <taxon>Magnoliopsida</taxon>
        <taxon>eudicotyledons</taxon>
        <taxon>Gunneridae</taxon>
        <taxon>Pentapetalae</taxon>
        <taxon>rosids</taxon>
        <taxon>malvids</taxon>
        <taxon>Malvales</taxon>
        <taxon>Malvaceae</taxon>
        <taxon>Malvoideae</taxon>
        <taxon>Gossypium</taxon>
    </lineage>
</organism>
<gene>
    <name evidence="1" type="ORF">Godav_012755</name>
</gene>
<dbReference type="Proteomes" id="UP000593561">
    <property type="component" value="Unassembled WGS sequence"/>
</dbReference>
<comment type="caution">
    <text evidence="1">The sequence shown here is derived from an EMBL/GenBank/DDBJ whole genome shotgun (WGS) entry which is preliminary data.</text>
</comment>
<feature type="non-terminal residue" evidence="1">
    <location>
        <position position="89"/>
    </location>
</feature>
<name>A0A7J8REV0_GOSDV</name>
<proteinExistence type="predicted"/>